<organism evidence="1 2">
    <name type="scientific">Daphnia magna</name>
    <dbReference type="NCBI Taxonomy" id="35525"/>
    <lineage>
        <taxon>Eukaryota</taxon>
        <taxon>Metazoa</taxon>
        <taxon>Ecdysozoa</taxon>
        <taxon>Arthropoda</taxon>
        <taxon>Crustacea</taxon>
        <taxon>Branchiopoda</taxon>
        <taxon>Diplostraca</taxon>
        <taxon>Cladocera</taxon>
        <taxon>Anomopoda</taxon>
        <taxon>Daphniidae</taxon>
        <taxon>Daphnia</taxon>
    </lineage>
</organism>
<accession>A0ABQ9YPD7</accession>
<name>A0ABQ9YPD7_9CRUS</name>
<gene>
    <name evidence="1" type="ORF">OUZ56_004314</name>
</gene>
<comment type="caution">
    <text evidence="1">The sequence shown here is derived from an EMBL/GenBank/DDBJ whole genome shotgun (WGS) entry which is preliminary data.</text>
</comment>
<keyword evidence="2" id="KW-1185">Reference proteome</keyword>
<sequence>MKHGECVVGPSGAMQSAHTYSHSHRELLLCLPLPLVDDDDYEIPPPNNSQSSDDAIARCRPVAQVASVSDLAK</sequence>
<proteinExistence type="predicted"/>
<protein>
    <submittedName>
        <fullName evidence="1">Uncharacterized protein</fullName>
    </submittedName>
</protein>
<reference evidence="1 2" key="1">
    <citation type="journal article" date="2023" name="Nucleic Acids Res.">
        <title>The hologenome of Daphnia magna reveals possible DNA methylation and microbiome-mediated evolution of the host genome.</title>
        <authorList>
            <person name="Chaturvedi A."/>
            <person name="Li X."/>
            <person name="Dhandapani V."/>
            <person name="Marshall H."/>
            <person name="Kissane S."/>
            <person name="Cuenca-Cambronero M."/>
            <person name="Asole G."/>
            <person name="Calvet F."/>
            <person name="Ruiz-Romero M."/>
            <person name="Marangio P."/>
            <person name="Guigo R."/>
            <person name="Rago D."/>
            <person name="Mirbahai L."/>
            <person name="Eastwood N."/>
            <person name="Colbourne J.K."/>
            <person name="Zhou J."/>
            <person name="Mallon E."/>
            <person name="Orsini L."/>
        </authorList>
    </citation>
    <scope>NUCLEOTIDE SEQUENCE [LARGE SCALE GENOMIC DNA]</scope>
    <source>
        <strain evidence="1">LRV0_1</strain>
    </source>
</reference>
<evidence type="ECO:0000313" key="2">
    <source>
        <dbReference type="Proteomes" id="UP001234178"/>
    </source>
</evidence>
<evidence type="ECO:0000313" key="1">
    <source>
        <dbReference type="EMBL" id="KAK4002490.1"/>
    </source>
</evidence>
<dbReference type="Proteomes" id="UP001234178">
    <property type="component" value="Unassembled WGS sequence"/>
</dbReference>
<dbReference type="EMBL" id="JAOYFB010000001">
    <property type="protein sequence ID" value="KAK4002490.1"/>
    <property type="molecule type" value="Genomic_DNA"/>
</dbReference>